<dbReference type="PRINTS" id="PR02031">
    <property type="entry name" value="CYSSERRICHNP"/>
</dbReference>
<proteinExistence type="inferred from homology"/>
<dbReference type="EMBL" id="BRZM01000010">
    <property type="protein sequence ID" value="GLD51392.1"/>
    <property type="molecule type" value="Genomic_DNA"/>
</dbReference>
<dbReference type="AlphaFoldDB" id="A0AAD3R0E0"/>
<keyword evidence="7" id="KW-0804">Transcription</keyword>
<dbReference type="PANTHER" id="PTHR13580">
    <property type="entry name" value="TGF-BETA INDUCED APOPTOSIS PROTEIN"/>
    <property type="match status" value="1"/>
</dbReference>
<evidence type="ECO:0000256" key="8">
    <source>
        <dbReference type="ARBA" id="ARBA00023242"/>
    </source>
</evidence>
<keyword evidence="5" id="KW-0238">DNA-binding</keyword>
<evidence type="ECO:0000256" key="9">
    <source>
        <dbReference type="SAM" id="MobiDB-lite"/>
    </source>
</evidence>
<feature type="region of interest" description="Disordered" evidence="9">
    <location>
        <begin position="437"/>
        <end position="478"/>
    </location>
</feature>
<name>A0AAD3R0E0_LATJO</name>
<dbReference type="Proteomes" id="UP001279410">
    <property type="component" value="Unassembled WGS sequence"/>
</dbReference>
<dbReference type="Pfam" id="PF16019">
    <property type="entry name" value="CSRNP_N"/>
    <property type="match status" value="1"/>
</dbReference>
<dbReference type="GO" id="GO:0006915">
    <property type="term" value="P:apoptotic process"/>
    <property type="evidence" value="ECO:0007669"/>
    <property type="project" value="UniProtKB-KW"/>
</dbReference>
<dbReference type="InterPro" id="IPR023260">
    <property type="entry name" value="Cys/Ser-rich_nuc_prot"/>
</dbReference>
<evidence type="ECO:0000256" key="7">
    <source>
        <dbReference type="ARBA" id="ARBA00023163"/>
    </source>
</evidence>
<keyword evidence="3" id="KW-0053">Apoptosis</keyword>
<dbReference type="InterPro" id="IPR031972">
    <property type="entry name" value="CSRNP_N"/>
</dbReference>
<keyword evidence="6" id="KW-0010">Activator</keyword>
<accession>A0AAD3R0E0</accession>
<comment type="similarity">
    <text evidence="2">Belongs to the AXUD1 family.</text>
</comment>
<feature type="domain" description="Cysteine/serine-rich nuclear protein N-terminal" evidence="10">
    <location>
        <begin position="142"/>
        <end position="361"/>
    </location>
</feature>
<evidence type="ECO:0000256" key="4">
    <source>
        <dbReference type="ARBA" id="ARBA00023015"/>
    </source>
</evidence>
<evidence type="ECO:0000313" key="11">
    <source>
        <dbReference type="EMBL" id="GLD51392.1"/>
    </source>
</evidence>
<sequence>MYCEHNRQESVGSRVSHERLLPLSVSPSASRQLQRGYEARGLTLNPTYFRFRWAEERRMYIKHHSQTMRGILKRKFAEVDDNPCYSSSSPPSSLSSPASSEWESDGESSSSNNQDFTPHSPSSPTTLPIRSILKRPKLGCAQSNVHFDQVMVFSFPRCQGFTSVPRRGGATLGMVRKHSTFQRYTVAEHALEQRQRRRERLWERQREERFKALKHKLITTGAMDQVEADRLTVDQIPDEDSDIHITDAELKDGSFLRPYSSKQRQALLQAAGVKRIDREEKRQLHALRLSREACGCDCQGFCEPETCACSLAGIKCQVDRFNFPCGCTKDSCGNTQGRTEFDSRRVQTHYIHTVMRLELERRLQDETQSREDQTGLPEDLVEYEDQDEACAVQNKQDKSCPFAFTMEEDSLSLTLPAAPPFHFIPERLVVEENSCSSNMTESSCSSSDSDAGGSLTGSQDLPEVDSGLPHSLNIRDSENNDYSMCSQLQTTTDSMGPLTANTFTDNISRTSLTDYLDENANQARDFFDSDSLEDFPNTPSPTVDYSSGRYMDLSLSSDSDLEFFDSDYPSGPLHSSFKGHRHPDSFCHLQLFSSVNLPQYESSTYLLESLIGLTEPSPGQTYSVTDNQFL</sequence>
<comment type="subcellular location">
    <subcellularLocation>
        <location evidence="1">Nucleus</location>
    </subcellularLocation>
</comment>
<gene>
    <name evidence="11" type="ORF">AKAME5_000446000</name>
</gene>
<evidence type="ECO:0000256" key="5">
    <source>
        <dbReference type="ARBA" id="ARBA00023125"/>
    </source>
</evidence>
<evidence type="ECO:0000256" key="3">
    <source>
        <dbReference type="ARBA" id="ARBA00022703"/>
    </source>
</evidence>
<dbReference type="GO" id="GO:0000981">
    <property type="term" value="F:DNA-binding transcription factor activity, RNA polymerase II-specific"/>
    <property type="evidence" value="ECO:0007669"/>
    <property type="project" value="TreeGrafter"/>
</dbReference>
<reference evidence="11" key="1">
    <citation type="submission" date="2022-08" db="EMBL/GenBank/DDBJ databases">
        <title>Genome sequencing of akame (Lates japonicus).</title>
        <authorList>
            <person name="Hashiguchi Y."/>
            <person name="Takahashi H."/>
        </authorList>
    </citation>
    <scope>NUCLEOTIDE SEQUENCE</scope>
    <source>
        <strain evidence="11">Kochi</strain>
    </source>
</reference>
<keyword evidence="12" id="KW-1185">Reference proteome</keyword>
<evidence type="ECO:0000256" key="1">
    <source>
        <dbReference type="ARBA" id="ARBA00004123"/>
    </source>
</evidence>
<evidence type="ECO:0000259" key="10">
    <source>
        <dbReference type="Pfam" id="PF16019"/>
    </source>
</evidence>
<dbReference type="GO" id="GO:0043565">
    <property type="term" value="F:sequence-specific DNA binding"/>
    <property type="evidence" value="ECO:0007669"/>
    <property type="project" value="TreeGrafter"/>
</dbReference>
<feature type="compositionally biased region" description="Low complexity" evidence="9">
    <location>
        <begin position="86"/>
        <end position="126"/>
    </location>
</feature>
<feature type="compositionally biased region" description="Low complexity" evidence="9">
    <location>
        <begin position="437"/>
        <end position="458"/>
    </location>
</feature>
<protein>
    <submittedName>
        <fullName evidence="11">Cysteine/serine-rich nuclear protein 1-like protein</fullName>
    </submittedName>
</protein>
<evidence type="ECO:0000256" key="6">
    <source>
        <dbReference type="ARBA" id="ARBA00023159"/>
    </source>
</evidence>
<evidence type="ECO:0000256" key="2">
    <source>
        <dbReference type="ARBA" id="ARBA00008548"/>
    </source>
</evidence>
<dbReference type="PANTHER" id="PTHR13580:SF10">
    <property type="entry name" value="CYSTEINE_SERINE-RICH NUCLEAR PROTEIN 1"/>
    <property type="match status" value="1"/>
</dbReference>
<evidence type="ECO:0000313" key="12">
    <source>
        <dbReference type="Proteomes" id="UP001279410"/>
    </source>
</evidence>
<organism evidence="11 12">
    <name type="scientific">Lates japonicus</name>
    <name type="common">Japanese lates</name>
    <dbReference type="NCBI Taxonomy" id="270547"/>
    <lineage>
        <taxon>Eukaryota</taxon>
        <taxon>Metazoa</taxon>
        <taxon>Chordata</taxon>
        <taxon>Craniata</taxon>
        <taxon>Vertebrata</taxon>
        <taxon>Euteleostomi</taxon>
        <taxon>Actinopterygii</taxon>
        <taxon>Neopterygii</taxon>
        <taxon>Teleostei</taxon>
        <taxon>Neoteleostei</taxon>
        <taxon>Acanthomorphata</taxon>
        <taxon>Carangaria</taxon>
        <taxon>Carangaria incertae sedis</taxon>
        <taxon>Centropomidae</taxon>
        <taxon>Lates</taxon>
    </lineage>
</organism>
<keyword evidence="4" id="KW-0805">Transcription regulation</keyword>
<dbReference type="GO" id="GO:0005634">
    <property type="term" value="C:nucleus"/>
    <property type="evidence" value="ECO:0007669"/>
    <property type="project" value="UniProtKB-SubCell"/>
</dbReference>
<feature type="region of interest" description="Disordered" evidence="9">
    <location>
        <begin position="82"/>
        <end position="128"/>
    </location>
</feature>
<keyword evidence="8" id="KW-0539">Nucleus</keyword>
<comment type="caution">
    <text evidence="11">The sequence shown here is derived from an EMBL/GenBank/DDBJ whole genome shotgun (WGS) entry which is preliminary data.</text>
</comment>